<dbReference type="InterPro" id="IPR000014">
    <property type="entry name" value="PAS"/>
</dbReference>
<dbReference type="SUPFAM" id="SSF55785">
    <property type="entry name" value="PYP-like sensor domain (PAS domain)"/>
    <property type="match status" value="1"/>
</dbReference>
<name>A0ABT1DD96_9PROT</name>
<evidence type="ECO:0000313" key="3">
    <source>
        <dbReference type="Proteomes" id="UP001523392"/>
    </source>
</evidence>
<reference evidence="2 3" key="1">
    <citation type="submission" date="2021-12" db="EMBL/GenBank/DDBJ databases">
        <title>Siccirubricoccus leaddurans sp. nov., a high concentration Zn2+ tolerance bacterium.</title>
        <authorList>
            <person name="Cao Y."/>
        </authorList>
    </citation>
    <scope>NUCLEOTIDE SEQUENCE [LARGE SCALE GENOMIC DNA]</scope>
    <source>
        <strain evidence="2 3">KC 17139</strain>
    </source>
</reference>
<feature type="non-terminal residue" evidence="2">
    <location>
        <position position="79"/>
    </location>
</feature>
<dbReference type="Pfam" id="PF13188">
    <property type="entry name" value="PAS_8"/>
    <property type="match status" value="1"/>
</dbReference>
<gene>
    <name evidence="2" type="ORF">JYK14_27670</name>
</gene>
<sequence>MAERRWFARRGAGPDAAFQALFAALPEGLALLDAEGRLLAANPALGRMAGPALAPRPGLPAALLLREAARPAFAALLAR</sequence>
<comment type="caution">
    <text evidence="2">The sequence shown here is derived from an EMBL/GenBank/DDBJ whole genome shotgun (WGS) entry which is preliminary data.</text>
</comment>
<keyword evidence="3" id="KW-1185">Reference proteome</keyword>
<dbReference type="Proteomes" id="UP001523392">
    <property type="component" value="Unassembled WGS sequence"/>
</dbReference>
<accession>A0ABT1DD96</accession>
<dbReference type="InterPro" id="IPR035965">
    <property type="entry name" value="PAS-like_dom_sf"/>
</dbReference>
<protein>
    <submittedName>
        <fullName evidence="2">PAS domain-containing protein</fullName>
    </submittedName>
</protein>
<organism evidence="2 3">
    <name type="scientific">Siccirubricoccus soli</name>
    <dbReference type="NCBI Taxonomy" id="2899147"/>
    <lineage>
        <taxon>Bacteria</taxon>
        <taxon>Pseudomonadati</taxon>
        <taxon>Pseudomonadota</taxon>
        <taxon>Alphaproteobacteria</taxon>
        <taxon>Acetobacterales</taxon>
        <taxon>Roseomonadaceae</taxon>
        <taxon>Siccirubricoccus</taxon>
    </lineage>
</organism>
<dbReference type="RefSeq" id="WP_252956585.1">
    <property type="nucleotide sequence ID" value="NZ_JAFIRR010000249.1"/>
</dbReference>
<evidence type="ECO:0000313" key="2">
    <source>
        <dbReference type="EMBL" id="MCO6419911.1"/>
    </source>
</evidence>
<feature type="domain" description="PAS" evidence="1">
    <location>
        <begin position="18"/>
        <end position="64"/>
    </location>
</feature>
<evidence type="ECO:0000259" key="1">
    <source>
        <dbReference type="Pfam" id="PF13188"/>
    </source>
</evidence>
<dbReference type="Gene3D" id="3.30.450.20">
    <property type="entry name" value="PAS domain"/>
    <property type="match status" value="1"/>
</dbReference>
<dbReference type="EMBL" id="JAFIRR010000249">
    <property type="protein sequence ID" value="MCO6419911.1"/>
    <property type="molecule type" value="Genomic_DNA"/>
</dbReference>
<proteinExistence type="predicted"/>